<dbReference type="AlphaFoldDB" id="A0A7N2RDP0"/>
<accession>A0A7N2RDP0</accession>
<evidence type="ECO:0000256" key="1">
    <source>
        <dbReference type="SAM" id="MobiDB-lite"/>
    </source>
</evidence>
<evidence type="ECO:0000313" key="3">
    <source>
        <dbReference type="EnsemblPlants" id="QL11p044537:mrna:CDS:2"/>
    </source>
</evidence>
<dbReference type="EMBL" id="LRBV02000011">
    <property type="status" value="NOT_ANNOTATED_CDS"/>
    <property type="molecule type" value="Genomic_DNA"/>
</dbReference>
<sequence length="160" mass="16955">MGLLNVFPIVITLVFLMSMHANEAARILHGGEQELLNKNYNVASLQGSLEKGSVTPSEPNPSTDQIHASTVNQKAIGGHNMGPFKSSLARGPVPPSRPNPPTHIPAPSKPNLGTHNIPVSTISGRAFRGHNMGLFKNSLAKGTVPPSKPNPPTYIPSPHN</sequence>
<evidence type="ECO:0000256" key="2">
    <source>
        <dbReference type="SAM" id="SignalP"/>
    </source>
</evidence>
<dbReference type="Proteomes" id="UP000594261">
    <property type="component" value="Chromosome 11"/>
</dbReference>
<dbReference type="Gramene" id="QL11p044537:mrna">
    <property type="protein sequence ID" value="QL11p044537:mrna:CDS:2"/>
    <property type="gene ID" value="QL11p044537"/>
</dbReference>
<feature type="compositionally biased region" description="Pro residues" evidence="1">
    <location>
        <begin position="92"/>
        <end position="108"/>
    </location>
</feature>
<name>A0A7N2RDP0_QUELO</name>
<protein>
    <submittedName>
        <fullName evidence="3">Uncharacterized protein</fullName>
    </submittedName>
</protein>
<keyword evidence="4" id="KW-1185">Reference proteome</keyword>
<feature type="region of interest" description="Disordered" evidence="1">
    <location>
        <begin position="138"/>
        <end position="160"/>
    </location>
</feature>
<reference evidence="3" key="2">
    <citation type="submission" date="2021-01" db="UniProtKB">
        <authorList>
            <consortium name="EnsemblPlants"/>
        </authorList>
    </citation>
    <scope>IDENTIFICATION</scope>
</reference>
<feature type="region of interest" description="Disordered" evidence="1">
    <location>
        <begin position="75"/>
        <end position="114"/>
    </location>
</feature>
<dbReference type="EnsemblPlants" id="QL11p044537:mrna">
    <property type="protein sequence ID" value="QL11p044537:mrna:CDS:2"/>
    <property type="gene ID" value="QL11p044537"/>
</dbReference>
<dbReference type="PANTHER" id="PTHR33592">
    <property type="entry name" value="TRANSMEMBRANE PROTEIN"/>
    <property type="match status" value="1"/>
</dbReference>
<evidence type="ECO:0000313" key="4">
    <source>
        <dbReference type="Proteomes" id="UP000594261"/>
    </source>
</evidence>
<feature type="signal peptide" evidence="2">
    <location>
        <begin position="1"/>
        <end position="24"/>
    </location>
</feature>
<keyword evidence="2" id="KW-0732">Signal</keyword>
<feature type="compositionally biased region" description="Pro residues" evidence="1">
    <location>
        <begin position="146"/>
        <end position="160"/>
    </location>
</feature>
<proteinExistence type="predicted"/>
<dbReference type="PANTHER" id="PTHR33592:SF5">
    <property type="entry name" value="TRANSMEMBRANE PROTEIN"/>
    <property type="match status" value="1"/>
</dbReference>
<reference evidence="3 4" key="1">
    <citation type="journal article" date="2016" name="G3 (Bethesda)">
        <title>First Draft Assembly and Annotation of the Genome of a California Endemic Oak Quercus lobata Nee (Fagaceae).</title>
        <authorList>
            <person name="Sork V.L."/>
            <person name="Fitz-Gibbon S.T."/>
            <person name="Puiu D."/>
            <person name="Crepeau M."/>
            <person name="Gugger P.F."/>
            <person name="Sherman R."/>
            <person name="Stevens K."/>
            <person name="Langley C.H."/>
            <person name="Pellegrini M."/>
            <person name="Salzberg S.L."/>
        </authorList>
    </citation>
    <scope>NUCLEOTIDE SEQUENCE [LARGE SCALE GENOMIC DNA]</scope>
    <source>
        <strain evidence="3 4">cv. SW786</strain>
    </source>
</reference>
<organism evidence="3 4">
    <name type="scientific">Quercus lobata</name>
    <name type="common">Valley oak</name>
    <dbReference type="NCBI Taxonomy" id="97700"/>
    <lineage>
        <taxon>Eukaryota</taxon>
        <taxon>Viridiplantae</taxon>
        <taxon>Streptophyta</taxon>
        <taxon>Embryophyta</taxon>
        <taxon>Tracheophyta</taxon>
        <taxon>Spermatophyta</taxon>
        <taxon>Magnoliopsida</taxon>
        <taxon>eudicotyledons</taxon>
        <taxon>Gunneridae</taxon>
        <taxon>Pentapetalae</taxon>
        <taxon>rosids</taxon>
        <taxon>fabids</taxon>
        <taxon>Fagales</taxon>
        <taxon>Fagaceae</taxon>
        <taxon>Quercus</taxon>
    </lineage>
</organism>
<dbReference type="InParanoid" id="A0A7N2RDP0"/>
<feature type="chain" id="PRO_5029699073" evidence="2">
    <location>
        <begin position="25"/>
        <end position="160"/>
    </location>
</feature>